<reference evidence="13" key="1">
    <citation type="journal article" date="2019" name="Int. J. Syst. Evol. Microbiol.">
        <title>The Global Catalogue of Microorganisms (GCM) 10K type strain sequencing project: providing services to taxonomists for standard genome sequencing and annotation.</title>
        <authorList>
            <consortium name="The Broad Institute Genomics Platform"/>
            <consortium name="The Broad Institute Genome Sequencing Center for Infectious Disease"/>
            <person name="Wu L."/>
            <person name="Ma J."/>
        </authorList>
    </citation>
    <scope>NUCLEOTIDE SEQUENCE [LARGE SCALE GENOMIC DNA]</scope>
    <source>
        <strain evidence="13">JCM 17938</strain>
    </source>
</reference>
<dbReference type="Pfam" id="PF01385">
    <property type="entry name" value="OrfB_IS605"/>
    <property type="match status" value="1"/>
</dbReference>
<evidence type="ECO:0000256" key="5">
    <source>
        <dbReference type="ARBA" id="ARBA00022833"/>
    </source>
</evidence>
<evidence type="ECO:0000313" key="12">
    <source>
        <dbReference type="EMBL" id="GAA4613566.1"/>
    </source>
</evidence>
<evidence type="ECO:0000256" key="7">
    <source>
        <dbReference type="ARBA" id="ARBA00023172"/>
    </source>
</evidence>
<dbReference type="InterPro" id="IPR021027">
    <property type="entry name" value="Transposase_put_HTH"/>
</dbReference>
<dbReference type="Pfam" id="PF12323">
    <property type="entry name" value="HTH_OrfB_IS605"/>
    <property type="match status" value="1"/>
</dbReference>
<name>A0ABP8TTZ5_9ACTN</name>
<evidence type="ECO:0000256" key="4">
    <source>
        <dbReference type="ARBA" id="ARBA00022723"/>
    </source>
</evidence>
<keyword evidence="5" id="KW-0862">Zinc</keyword>
<feature type="region of interest" description="Disordered" evidence="8">
    <location>
        <begin position="378"/>
        <end position="398"/>
    </location>
</feature>
<dbReference type="InterPro" id="IPR010095">
    <property type="entry name" value="Cas12f1-like_TNB"/>
</dbReference>
<evidence type="ECO:0000259" key="11">
    <source>
        <dbReference type="Pfam" id="PF12323"/>
    </source>
</evidence>
<protein>
    <submittedName>
        <fullName evidence="12">RNA-guided endonuclease TnpB family protein</fullName>
    </submittedName>
</protein>
<dbReference type="RefSeq" id="WP_345361565.1">
    <property type="nucleotide sequence ID" value="NZ_BAABHJ010000023.1"/>
</dbReference>
<evidence type="ECO:0000256" key="1">
    <source>
        <dbReference type="ARBA" id="ARBA00008761"/>
    </source>
</evidence>
<evidence type="ECO:0000256" key="8">
    <source>
        <dbReference type="SAM" id="MobiDB-lite"/>
    </source>
</evidence>
<dbReference type="Proteomes" id="UP001500212">
    <property type="component" value="Unassembled WGS sequence"/>
</dbReference>
<dbReference type="InterPro" id="IPR051399">
    <property type="entry name" value="RNA-guided_DNA_endo/Transpos"/>
</dbReference>
<organism evidence="12 13">
    <name type="scientific">Actinoallomurus liliacearum</name>
    <dbReference type="NCBI Taxonomy" id="1080073"/>
    <lineage>
        <taxon>Bacteria</taxon>
        <taxon>Bacillati</taxon>
        <taxon>Actinomycetota</taxon>
        <taxon>Actinomycetes</taxon>
        <taxon>Streptosporangiales</taxon>
        <taxon>Thermomonosporaceae</taxon>
        <taxon>Actinoallomurus</taxon>
    </lineage>
</organism>
<dbReference type="PANTHER" id="PTHR30405">
    <property type="entry name" value="TRANSPOSASE"/>
    <property type="match status" value="1"/>
</dbReference>
<keyword evidence="3" id="KW-0815">Transposition</keyword>
<feature type="domain" description="Probable transposase IS891/IS1136/IS1341" evidence="9">
    <location>
        <begin position="176"/>
        <end position="284"/>
    </location>
</feature>
<keyword evidence="7" id="KW-0233">DNA recombination</keyword>
<comment type="similarity">
    <text evidence="2">In the N-terminal section; belongs to the transposase 2 family.</text>
</comment>
<keyword evidence="12" id="KW-0255">Endonuclease</keyword>
<feature type="domain" description="Transposase putative helix-turn-helix" evidence="11">
    <location>
        <begin position="1"/>
        <end position="48"/>
    </location>
</feature>
<evidence type="ECO:0000256" key="6">
    <source>
        <dbReference type="ARBA" id="ARBA00023125"/>
    </source>
</evidence>
<keyword evidence="13" id="KW-1185">Reference proteome</keyword>
<proteinExistence type="inferred from homology"/>
<evidence type="ECO:0000259" key="10">
    <source>
        <dbReference type="Pfam" id="PF07282"/>
    </source>
</evidence>
<comment type="caution">
    <text evidence="12">The sequence shown here is derived from an EMBL/GenBank/DDBJ whole genome shotgun (WGS) entry which is preliminary data.</text>
</comment>
<comment type="similarity">
    <text evidence="1">In the C-terminal section; belongs to the transposase 35 family.</text>
</comment>
<sequence length="398" mass="44701">MTTGVKRAFKYRFYPTDAQAAELSRTFGCVRKVYNLALGARTDAWALRQERITYNAISAMLTAWKKTEELAYLNEVSSVPLQQALRHLQTAFANFFAKRAKYPRFKSKKRSRASAEYTASAFRFRNGKLTLAKMSEPLDIVWSRPLPEGAAPSTVTISRDSAGRWFVSLLCEDPGVKPLPGTTTTVGVDAGLDHLLTLSTGEKIANPRHERRDRARLAKAQRELSRKAKGNGANRVKARRKVARIHARIADRRQDFLHKLTTRLVRENQTIVIEDLTVRTMVKNHKLARAISDAAWAQFRSMLEYKAAWYGRKVIPVDRWFPSSKLCSACGTVQEKMPLNVRTWTCHCGTTHDRDVNAAKNILAAGLAVSACGAGVRPGRSIPPRPSTLKQENLRRNP</sequence>
<dbReference type="PANTHER" id="PTHR30405:SF25">
    <property type="entry name" value="RNA-GUIDED DNA ENDONUCLEASE INSQ-RELATED"/>
    <property type="match status" value="1"/>
</dbReference>
<dbReference type="GO" id="GO:0004519">
    <property type="term" value="F:endonuclease activity"/>
    <property type="evidence" value="ECO:0007669"/>
    <property type="project" value="UniProtKB-KW"/>
</dbReference>
<gene>
    <name evidence="12" type="ORF">GCM10023195_58780</name>
</gene>
<evidence type="ECO:0000259" key="9">
    <source>
        <dbReference type="Pfam" id="PF01385"/>
    </source>
</evidence>
<keyword evidence="6" id="KW-0238">DNA-binding</keyword>
<dbReference type="NCBIfam" id="NF040570">
    <property type="entry name" value="guided_TnpB"/>
    <property type="match status" value="1"/>
</dbReference>
<evidence type="ECO:0000313" key="13">
    <source>
        <dbReference type="Proteomes" id="UP001500212"/>
    </source>
</evidence>
<keyword evidence="12" id="KW-0378">Hydrolase</keyword>
<keyword evidence="4" id="KW-0479">Metal-binding</keyword>
<accession>A0ABP8TTZ5</accession>
<feature type="domain" description="Cas12f1-like TNB" evidence="10">
    <location>
        <begin position="296"/>
        <end position="362"/>
    </location>
</feature>
<evidence type="ECO:0000256" key="3">
    <source>
        <dbReference type="ARBA" id="ARBA00022578"/>
    </source>
</evidence>
<dbReference type="EMBL" id="BAABHJ010000023">
    <property type="protein sequence ID" value="GAA4613566.1"/>
    <property type="molecule type" value="Genomic_DNA"/>
</dbReference>
<keyword evidence="12" id="KW-0540">Nuclease</keyword>
<evidence type="ECO:0000256" key="2">
    <source>
        <dbReference type="ARBA" id="ARBA00011044"/>
    </source>
</evidence>
<dbReference type="InterPro" id="IPR001959">
    <property type="entry name" value="Transposase"/>
</dbReference>
<dbReference type="NCBIfam" id="TIGR01766">
    <property type="entry name" value="IS200/IS605 family accessory protein TnpB-like domain"/>
    <property type="match status" value="1"/>
</dbReference>
<dbReference type="Pfam" id="PF07282">
    <property type="entry name" value="Cas12f1-like_TNB"/>
    <property type="match status" value="1"/>
</dbReference>